<evidence type="ECO:0000313" key="17">
    <source>
        <dbReference type="Proteomes" id="UP001412239"/>
    </source>
</evidence>
<comment type="similarity">
    <text evidence="3 12">Belongs to the NMT family.</text>
</comment>
<evidence type="ECO:0000256" key="9">
    <source>
        <dbReference type="ARBA" id="ARBA00023315"/>
    </source>
</evidence>
<evidence type="ECO:0000256" key="10">
    <source>
        <dbReference type="ARBA" id="ARBA00048276"/>
    </source>
</evidence>
<dbReference type="InterPro" id="IPR016181">
    <property type="entry name" value="Acyl_CoA_acyltransferase"/>
</dbReference>
<dbReference type="PROSITE" id="PS00975">
    <property type="entry name" value="NMT_1"/>
    <property type="match status" value="1"/>
</dbReference>
<dbReference type="PANTHER" id="PTHR11377">
    <property type="entry name" value="N-MYRISTOYL TRANSFERASE"/>
    <property type="match status" value="1"/>
</dbReference>
<proteinExistence type="inferred from homology"/>
<dbReference type="InterPro" id="IPR022677">
    <property type="entry name" value="NMT_C"/>
</dbReference>
<sequence length="496" mass="55785">MSEESKPEGSKKGGGKGKGKAGGEGGEMNNISGALVEQLLNANPSLAGEMQGMDPKKIEEMMRGMNLQDILTGMAAGGKNQKDMASYKFWNTQPVPKFGEDEPLSDGPLRENDLSRVKTVGAELIEGFEWDTVDLTDDQQVREVYELLSNHYVEDSEAMFRFNYSASFLHWALKAPGWIKNWHVGVRVTGTKKLVAFISGIPVTLRVRENSLRCSEINFLCIHKKLRGKRLAPVLIKEVTRRCNLESVWNAIYTAGVVLPKPISTCRYFHRSLDWLKLYETGFSPLPATSTKAKQVTKYALPANTSTKGLREMEAKDSDAVHDLLTRYMERFDLAPKFTVEDIGHWLLNGGSKYEERIVWTYVVEEEGKITDFFSFYSLESSVIGKEETIRAAYLFYYASETAFSKSPDAKKELKVRLNALMHDALILAKKFNFDVFNALTLLDNTLFLEEQKFGAGDGSLHYYLFNWRTSFINGGIDDEKNIDQDKGSGVGVVML</sequence>
<comment type="function">
    <text evidence="1 11">Adds a myristoyl group to the N-terminal glycine residue of certain cellular proteins.</text>
</comment>
<dbReference type="FunFam" id="3.40.630.30:FF:000042">
    <property type="entry name" value="Glycylpeptide N-tetradecanoyltransferase"/>
    <property type="match status" value="1"/>
</dbReference>
<evidence type="ECO:0000256" key="1">
    <source>
        <dbReference type="ARBA" id="ARBA00003900"/>
    </source>
</evidence>
<keyword evidence="7" id="KW-0963">Cytoplasm</keyword>
<feature type="compositionally biased region" description="Basic and acidic residues" evidence="13">
    <location>
        <begin position="1"/>
        <end position="11"/>
    </location>
</feature>
<evidence type="ECO:0000256" key="8">
    <source>
        <dbReference type="ARBA" id="ARBA00022679"/>
    </source>
</evidence>
<dbReference type="GO" id="GO:0005737">
    <property type="term" value="C:cytoplasm"/>
    <property type="evidence" value="ECO:0007669"/>
    <property type="project" value="UniProtKB-SubCell"/>
</dbReference>
<dbReference type="FunFam" id="3.40.630.30:FF:000056">
    <property type="entry name" value="Glycylpeptide N-tetradecanoyltransferase"/>
    <property type="match status" value="1"/>
</dbReference>
<dbReference type="Pfam" id="PF01233">
    <property type="entry name" value="NMT"/>
    <property type="match status" value="1"/>
</dbReference>
<dbReference type="Pfam" id="PF02799">
    <property type="entry name" value="NMT_C"/>
    <property type="match status" value="1"/>
</dbReference>
<evidence type="ECO:0000256" key="4">
    <source>
        <dbReference type="ARBA" id="ARBA00011245"/>
    </source>
</evidence>
<dbReference type="EC" id="2.3.1.97" evidence="5 11"/>
<feature type="domain" description="Glycylpeptide N-tetradecanoyltransferase N-terminal" evidence="14">
    <location>
        <begin position="112"/>
        <end position="266"/>
    </location>
</feature>
<accession>A0A292Q3P8</accession>
<keyword evidence="8 11" id="KW-0808">Transferase</keyword>
<dbReference type="PANTHER" id="PTHR11377:SF5">
    <property type="entry name" value="GLYCYLPEPTIDE N-TETRADECANOYLTRANSFERASE"/>
    <property type="match status" value="1"/>
</dbReference>
<keyword evidence="17" id="KW-1185">Reference proteome</keyword>
<feature type="region of interest" description="Disordered" evidence="13">
    <location>
        <begin position="1"/>
        <end position="29"/>
    </location>
</feature>
<evidence type="ECO:0000313" key="16">
    <source>
        <dbReference type="EMBL" id="CUS14436.1"/>
    </source>
</evidence>
<dbReference type="SUPFAM" id="SSF55729">
    <property type="entry name" value="Acyl-CoA N-acyltransferases (Nat)"/>
    <property type="match status" value="2"/>
</dbReference>
<evidence type="ECO:0000256" key="6">
    <source>
        <dbReference type="ARBA" id="ARBA00022240"/>
    </source>
</evidence>
<comment type="subunit">
    <text evidence="4">Monomer.</text>
</comment>
<dbReference type="GO" id="GO:0004379">
    <property type="term" value="F:glycylpeptide N-tetradecanoyltransferase activity"/>
    <property type="evidence" value="ECO:0007669"/>
    <property type="project" value="UniProtKB-EC"/>
</dbReference>
<dbReference type="AlphaFoldDB" id="A0A292Q3P8"/>
<dbReference type="EMBL" id="LN890959">
    <property type="protein sequence ID" value="CUS14436.1"/>
    <property type="molecule type" value="Genomic_DNA"/>
</dbReference>
<evidence type="ECO:0000259" key="14">
    <source>
        <dbReference type="Pfam" id="PF01233"/>
    </source>
</evidence>
<gene>
    <name evidence="16" type="ORF">GSTUAT00001487001</name>
</gene>
<comment type="subcellular location">
    <subcellularLocation>
        <location evidence="2">Cytoplasm</location>
    </subcellularLocation>
</comment>
<comment type="catalytic activity">
    <reaction evidence="10 11">
        <text>N-terminal glycyl-[protein] + tetradecanoyl-CoA = N-tetradecanoylglycyl-[protein] + CoA + H(+)</text>
        <dbReference type="Rhea" id="RHEA:15521"/>
        <dbReference type="Rhea" id="RHEA-COMP:12666"/>
        <dbReference type="Rhea" id="RHEA-COMP:12667"/>
        <dbReference type="ChEBI" id="CHEBI:15378"/>
        <dbReference type="ChEBI" id="CHEBI:57287"/>
        <dbReference type="ChEBI" id="CHEBI:57385"/>
        <dbReference type="ChEBI" id="CHEBI:64723"/>
        <dbReference type="ChEBI" id="CHEBI:133050"/>
        <dbReference type="EC" id="2.3.1.97"/>
    </reaction>
</comment>
<dbReference type="InterPro" id="IPR000903">
    <property type="entry name" value="NMT"/>
</dbReference>
<keyword evidence="9 11" id="KW-0012">Acyltransferase</keyword>
<evidence type="ECO:0000256" key="13">
    <source>
        <dbReference type="SAM" id="MobiDB-lite"/>
    </source>
</evidence>
<dbReference type="PIRSF" id="PIRSF015892">
    <property type="entry name" value="N-myristl_transf"/>
    <property type="match status" value="1"/>
</dbReference>
<dbReference type="InterPro" id="IPR022676">
    <property type="entry name" value="NMT_N"/>
</dbReference>
<dbReference type="PROSITE" id="PS00976">
    <property type="entry name" value="NMT_2"/>
    <property type="match status" value="1"/>
</dbReference>
<evidence type="ECO:0000259" key="15">
    <source>
        <dbReference type="Pfam" id="PF02799"/>
    </source>
</evidence>
<name>A0A292Q3P8_9PEZI</name>
<evidence type="ECO:0000256" key="12">
    <source>
        <dbReference type="RuleBase" id="RU004178"/>
    </source>
</evidence>
<feature type="domain" description="Glycylpeptide N-tetradecanoyltransferase C-terminal" evidence="15">
    <location>
        <begin position="280"/>
        <end position="494"/>
    </location>
</feature>
<protein>
    <recommendedName>
        <fullName evidence="6 11">Glycylpeptide N-tetradecanoyltransferase</fullName>
        <ecNumber evidence="5 11">2.3.1.97</ecNumber>
    </recommendedName>
</protein>
<evidence type="ECO:0000256" key="3">
    <source>
        <dbReference type="ARBA" id="ARBA00009469"/>
    </source>
</evidence>
<evidence type="ECO:0000256" key="5">
    <source>
        <dbReference type="ARBA" id="ARBA00012923"/>
    </source>
</evidence>
<reference evidence="16" key="1">
    <citation type="submission" date="2015-10" db="EMBL/GenBank/DDBJ databases">
        <authorList>
            <person name="Regsiter A."/>
            <person name="william w."/>
        </authorList>
    </citation>
    <scope>NUCLEOTIDE SEQUENCE</scope>
    <source>
        <strain evidence="16">Montdore</strain>
    </source>
</reference>
<evidence type="ECO:0000256" key="2">
    <source>
        <dbReference type="ARBA" id="ARBA00004496"/>
    </source>
</evidence>
<evidence type="ECO:0000256" key="11">
    <source>
        <dbReference type="RuleBase" id="RU000586"/>
    </source>
</evidence>
<evidence type="ECO:0000256" key="7">
    <source>
        <dbReference type="ARBA" id="ARBA00022490"/>
    </source>
</evidence>
<dbReference type="InterPro" id="IPR022678">
    <property type="entry name" value="NMT_CS"/>
</dbReference>
<dbReference type="Proteomes" id="UP001412239">
    <property type="component" value="Unassembled WGS sequence"/>
</dbReference>
<dbReference type="Gene3D" id="3.40.630.30">
    <property type="match status" value="2"/>
</dbReference>
<organism evidence="16 17">
    <name type="scientific">Tuber aestivum</name>
    <name type="common">summer truffle</name>
    <dbReference type="NCBI Taxonomy" id="59557"/>
    <lineage>
        <taxon>Eukaryota</taxon>
        <taxon>Fungi</taxon>
        <taxon>Dikarya</taxon>
        <taxon>Ascomycota</taxon>
        <taxon>Pezizomycotina</taxon>
        <taxon>Pezizomycetes</taxon>
        <taxon>Pezizales</taxon>
        <taxon>Tuberaceae</taxon>
        <taxon>Tuber</taxon>
    </lineage>
</organism>